<feature type="transmembrane region" description="Helical" evidence="1">
    <location>
        <begin position="68"/>
        <end position="95"/>
    </location>
</feature>
<sequence>MRKLKQRLNRLAWGEAAASVSFLAVYGFYVNLGAASLTALLFLVFQLLQGAAYWGYRSRNAGREASAAAYGVLTLLRSANLIGAMLIVPWLVVLAQSRSDLAVGLALHVFAIVEYVNYYWYRLSYGKSGFNLRMLWRAGLRPSSIHKLLKRKPGR</sequence>
<protein>
    <recommendedName>
        <fullName evidence="4">GtrA-like protein domain-containing protein</fullName>
    </recommendedName>
</protein>
<feature type="transmembrane region" description="Helical" evidence="1">
    <location>
        <begin position="35"/>
        <end position="56"/>
    </location>
</feature>
<proteinExistence type="predicted"/>
<evidence type="ECO:0008006" key="4">
    <source>
        <dbReference type="Google" id="ProtNLM"/>
    </source>
</evidence>
<name>A0ABV9FGH1_9BACL</name>
<accession>A0ABV9FGH1</accession>
<keyword evidence="1" id="KW-0812">Transmembrane</keyword>
<dbReference type="RefSeq" id="WP_378100144.1">
    <property type="nucleotide sequence ID" value="NZ_JBHSEP010000019.1"/>
</dbReference>
<evidence type="ECO:0000256" key="1">
    <source>
        <dbReference type="SAM" id="Phobius"/>
    </source>
</evidence>
<comment type="caution">
    <text evidence="2">The sequence shown here is derived from an EMBL/GenBank/DDBJ whole genome shotgun (WGS) entry which is preliminary data.</text>
</comment>
<feature type="transmembrane region" description="Helical" evidence="1">
    <location>
        <begin position="101"/>
        <end position="121"/>
    </location>
</feature>
<keyword evidence="3" id="KW-1185">Reference proteome</keyword>
<organism evidence="2 3">
    <name type="scientific">Cohnella hongkongensis</name>
    <dbReference type="NCBI Taxonomy" id="178337"/>
    <lineage>
        <taxon>Bacteria</taxon>
        <taxon>Bacillati</taxon>
        <taxon>Bacillota</taxon>
        <taxon>Bacilli</taxon>
        <taxon>Bacillales</taxon>
        <taxon>Paenibacillaceae</taxon>
        <taxon>Cohnella</taxon>
    </lineage>
</organism>
<feature type="transmembrane region" description="Helical" evidence="1">
    <location>
        <begin position="12"/>
        <end position="29"/>
    </location>
</feature>
<gene>
    <name evidence="2" type="ORF">ACFO3S_21135</name>
</gene>
<keyword evidence="1" id="KW-0472">Membrane</keyword>
<keyword evidence="1" id="KW-1133">Transmembrane helix</keyword>
<dbReference type="EMBL" id="JBHSEP010000019">
    <property type="protein sequence ID" value="MFC4600762.1"/>
    <property type="molecule type" value="Genomic_DNA"/>
</dbReference>
<dbReference type="Proteomes" id="UP001596028">
    <property type="component" value="Unassembled WGS sequence"/>
</dbReference>
<evidence type="ECO:0000313" key="2">
    <source>
        <dbReference type="EMBL" id="MFC4600762.1"/>
    </source>
</evidence>
<evidence type="ECO:0000313" key="3">
    <source>
        <dbReference type="Proteomes" id="UP001596028"/>
    </source>
</evidence>
<reference evidence="3" key="1">
    <citation type="journal article" date="2019" name="Int. J. Syst. Evol. Microbiol.">
        <title>The Global Catalogue of Microorganisms (GCM) 10K type strain sequencing project: providing services to taxonomists for standard genome sequencing and annotation.</title>
        <authorList>
            <consortium name="The Broad Institute Genomics Platform"/>
            <consortium name="The Broad Institute Genome Sequencing Center for Infectious Disease"/>
            <person name="Wu L."/>
            <person name="Ma J."/>
        </authorList>
    </citation>
    <scope>NUCLEOTIDE SEQUENCE [LARGE SCALE GENOMIC DNA]</scope>
    <source>
        <strain evidence="3">CCUG 49571</strain>
    </source>
</reference>